<dbReference type="EMBL" id="AP007255">
    <property type="protein sequence ID" value="BAE49404.1"/>
    <property type="molecule type" value="Genomic_DNA"/>
</dbReference>
<dbReference type="SUPFAM" id="SSF48452">
    <property type="entry name" value="TPR-like"/>
    <property type="match status" value="1"/>
</dbReference>
<dbReference type="Proteomes" id="UP000007058">
    <property type="component" value="Chromosome"/>
</dbReference>
<evidence type="ECO:0000313" key="3">
    <source>
        <dbReference type="Proteomes" id="UP000007058"/>
    </source>
</evidence>
<accession>Q2W9S1</accession>
<dbReference type="InterPro" id="IPR011990">
    <property type="entry name" value="TPR-like_helical_dom_sf"/>
</dbReference>
<sequence length="179" mass="19290">MRSLATVRDDTEMLDHAEGLPLDLPPAAEAALTEAGRLWHEEAAAEAKVKEALALAPEALATRIGAYKFYFYRHRLDEALPHARSCVAFALAALGLGEDWREVRPGDAAFVGSAVTLAPLPKLLMQTLIATGYVLARLGRVEEAEAHLSKVLDLDPGDRLGAGRMLAVVRRGGVEDEEP</sequence>
<protein>
    <submittedName>
        <fullName evidence="2">Hypothetical 198 kDa protein in nifW 5'region</fullName>
    </submittedName>
</protein>
<dbReference type="Gene3D" id="1.25.40.10">
    <property type="entry name" value="Tetratricopeptide repeat domain"/>
    <property type="match status" value="1"/>
</dbReference>
<dbReference type="STRING" id="342108.amb0600"/>
<dbReference type="AlphaFoldDB" id="Q2W9S1"/>
<dbReference type="PROSITE" id="PS50005">
    <property type="entry name" value="TPR"/>
    <property type="match status" value="1"/>
</dbReference>
<keyword evidence="3" id="KW-1185">Reference proteome</keyword>
<keyword evidence="1" id="KW-0802">TPR repeat</keyword>
<reference evidence="2 3" key="1">
    <citation type="journal article" date="2005" name="DNA Res.">
        <title>Complete genome sequence of the facultative anaerobic magnetotactic bacterium Magnetospirillum sp. strain AMB-1.</title>
        <authorList>
            <person name="Matsunaga T."/>
            <person name="Okamura Y."/>
            <person name="Fukuda Y."/>
            <person name="Wahyudi A.T."/>
            <person name="Murase Y."/>
            <person name="Takeyama H."/>
        </authorList>
    </citation>
    <scope>NUCLEOTIDE SEQUENCE [LARGE SCALE GENOMIC DNA]</scope>
    <source>
        <strain evidence="3">ATCC 700264 / AMB-1</strain>
    </source>
</reference>
<dbReference type="InterPro" id="IPR019734">
    <property type="entry name" value="TPR_rpt"/>
</dbReference>
<gene>
    <name evidence="2" type="ordered locus">amb0600</name>
</gene>
<evidence type="ECO:0000256" key="1">
    <source>
        <dbReference type="PROSITE-ProRule" id="PRU00339"/>
    </source>
</evidence>
<dbReference type="KEGG" id="mag:amb0600"/>
<name>Q2W9S1_PARM1</name>
<proteinExistence type="predicted"/>
<feature type="repeat" description="TPR" evidence="1">
    <location>
        <begin position="125"/>
        <end position="158"/>
    </location>
</feature>
<organism evidence="2 3">
    <name type="scientific">Paramagnetospirillum magneticum (strain ATCC 700264 / AMB-1)</name>
    <name type="common">Magnetospirillum magneticum</name>
    <dbReference type="NCBI Taxonomy" id="342108"/>
    <lineage>
        <taxon>Bacteria</taxon>
        <taxon>Pseudomonadati</taxon>
        <taxon>Pseudomonadota</taxon>
        <taxon>Alphaproteobacteria</taxon>
        <taxon>Rhodospirillales</taxon>
        <taxon>Magnetospirillaceae</taxon>
        <taxon>Paramagnetospirillum</taxon>
    </lineage>
</organism>
<evidence type="ECO:0000313" key="2">
    <source>
        <dbReference type="EMBL" id="BAE49404.1"/>
    </source>
</evidence>
<dbReference type="HOGENOM" id="CLU_114962_0_0_5"/>